<evidence type="ECO:0000259" key="10">
    <source>
        <dbReference type="PROSITE" id="PS50835"/>
    </source>
</evidence>
<keyword evidence="6" id="KW-1015">Disulfide bond</keyword>
<dbReference type="PANTHER" id="PTHR19433">
    <property type="entry name" value="T-CELL RECEPTOR ALPHA CHAIN V REGION-RELATED"/>
    <property type="match status" value="1"/>
</dbReference>
<feature type="domain" description="Ig-like" evidence="10">
    <location>
        <begin position="39"/>
        <end position="134"/>
    </location>
</feature>
<dbReference type="Gene3D" id="2.60.40.10">
    <property type="entry name" value="Immunoglobulins"/>
    <property type="match status" value="2"/>
</dbReference>
<name>A0A3Q3MW00_9TELE</name>
<dbReference type="FunCoup" id="A0A3Q3MW00">
    <property type="interactions" value="1"/>
</dbReference>
<protein>
    <submittedName>
        <fullName evidence="11">Uncharacterized LOC113144088</fullName>
    </submittedName>
</protein>
<evidence type="ECO:0000256" key="8">
    <source>
        <dbReference type="SAM" id="MobiDB-lite"/>
    </source>
</evidence>
<dbReference type="PANTHER" id="PTHR19433:SF133">
    <property type="entry name" value="IMMUNE-TYPE RECEPTOR 5 PRECURSOR-RELATED"/>
    <property type="match status" value="1"/>
</dbReference>
<reference evidence="11" key="1">
    <citation type="submission" date="2025-08" db="UniProtKB">
        <authorList>
            <consortium name="Ensembl"/>
        </authorList>
    </citation>
    <scope>IDENTIFICATION</scope>
</reference>
<keyword evidence="2" id="KW-1003">Cell membrane</keyword>
<keyword evidence="7" id="KW-0325">Glycoprotein</keyword>
<evidence type="ECO:0000313" key="12">
    <source>
        <dbReference type="Proteomes" id="UP000261640"/>
    </source>
</evidence>
<keyword evidence="12" id="KW-1185">Reference proteome</keyword>
<keyword evidence="5 9" id="KW-0472">Membrane</keyword>
<dbReference type="GeneTree" id="ENSGT01030000234530"/>
<keyword evidence="3" id="KW-0732">Signal</keyword>
<evidence type="ECO:0000256" key="9">
    <source>
        <dbReference type="SAM" id="Phobius"/>
    </source>
</evidence>
<dbReference type="InterPro" id="IPR007110">
    <property type="entry name" value="Ig-like_dom"/>
</dbReference>
<accession>A0A3Q3MW00</accession>
<reference evidence="11" key="2">
    <citation type="submission" date="2025-09" db="UniProtKB">
        <authorList>
            <consortium name="Ensembl"/>
        </authorList>
    </citation>
    <scope>IDENTIFICATION</scope>
</reference>
<sequence>MQSRCVVVHVIISCIHIIMILFLFFSDTLVPVITVGLHEPVTFTCFLADENDVVLNGFQWYKQSVGDNLNLIVALWTNTNPTYEPEFSGSRFKVKHDKNIISLTIVRTIQEDEGMYHCAVRNWNTFTWSGTYLSLKGNTQRTSNYSVVQSTVSDPVRPGDSVTLQCSVLSDSESDTCPRDHSVYWFRAGSDESHPNIIYTDGNNECEKRSDTVKSCVYHFSKNINSSDAGTYYCAVATCGQILFGNGTKLDIVQTTYSVLTAVVILTVCLAVSVVGNVALIYHRRVHEQSKEAWRGHLSKPVHCITEAEDGLNYAALNFSERKATRSRRKGDLSDSSADRRVPCTHVNLD</sequence>
<evidence type="ECO:0000256" key="1">
    <source>
        <dbReference type="ARBA" id="ARBA00004236"/>
    </source>
</evidence>
<dbReference type="SMART" id="SM00409">
    <property type="entry name" value="IG"/>
    <property type="match status" value="2"/>
</dbReference>
<feature type="domain" description="Ig-like" evidence="10">
    <location>
        <begin position="145"/>
        <end position="236"/>
    </location>
</feature>
<evidence type="ECO:0000256" key="6">
    <source>
        <dbReference type="ARBA" id="ARBA00023157"/>
    </source>
</evidence>
<dbReference type="STRING" id="205130.ENSMAMP00000026996"/>
<dbReference type="SMART" id="SM00406">
    <property type="entry name" value="IGv"/>
    <property type="match status" value="2"/>
</dbReference>
<comment type="subcellular location">
    <subcellularLocation>
        <location evidence="1">Cell membrane</location>
    </subcellularLocation>
</comment>
<evidence type="ECO:0000256" key="3">
    <source>
        <dbReference type="ARBA" id="ARBA00022729"/>
    </source>
</evidence>
<dbReference type="GO" id="GO:0009617">
    <property type="term" value="P:response to bacterium"/>
    <property type="evidence" value="ECO:0007669"/>
    <property type="project" value="TreeGrafter"/>
</dbReference>
<dbReference type="InterPro" id="IPR036179">
    <property type="entry name" value="Ig-like_dom_sf"/>
</dbReference>
<evidence type="ECO:0000256" key="5">
    <source>
        <dbReference type="ARBA" id="ARBA00023136"/>
    </source>
</evidence>
<feature type="transmembrane region" description="Helical" evidence="9">
    <location>
        <begin position="257"/>
        <end position="282"/>
    </location>
</feature>
<dbReference type="InterPro" id="IPR013783">
    <property type="entry name" value="Ig-like_fold"/>
</dbReference>
<dbReference type="InterPro" id="IPR003599">
    <property type="entry name" value="Ig_sub"/>
</dbReference>
<dbReference type="InterPro" id="IPR013106">
    <property type="entry name" value="Ig_V-set"/>
</dbReference>
<keyword evidence="4" id="KW-0391">Immunity</keyword>
<keyword evidence="9" id="KW-1133">Transmembrane helix</keyword>
<dbReference type="Pfam" id="PF07686">
    <property type="entry name" value="V-set"/>
    <property type="match status" value="2"/>
</dbReference>
<evidence type="ECO:0000256" key="2">
    <source>
        <dbReference type="ARBA" id="ARBA00022475"/>
    </source>
</evidence>
<evidence type="ECO:0000313" key="11">
    <source>
        <dbReference type="Ensembl" id="ENSMAMP00000026996.2"/>
    </source>
</evidence>
<dbReference type="PROSITE" id="PS50835">
    <property type="entry name" value="IG_LIKE"/>
    <property type="match status" value="2"/>
</dbReference>
<dbReference type="Proteomes" id="UP000261640">
    <property type="component" value="Unplaced"/>
</dbReference>
<dbReference type="InParanoid" id="A0A3Q3MW00"/>
<dbReference type="Ensembl" id="ENSMAMT00000027693.2">
    <property type="protein sequence ID" value="ENSMAMP00000026996.2"/>
    <property type="gene ID" value="ENSMAMG00000018577.2"/>
</dbReference>
<evidence type="ECO:0000256" key="4">
    <source>
        <dbReference type="ARBA" id="ARBA00022859"/>
    </source>
</evidence>
<feature type="compositionally biased region" description="Basic and acidic residues" evidence="8">
    <location>
        <begin position="328"/>
        <end position="342"/>
    </location>
</feature>
<evidence type="ECO:0000256" key="7">
    <source>
        <dbReference type="ARBA" id="ARBA00023180"/>
    </source>
</evidence>
<dbReference type="AlphaFoldDB" id="A0A3Q3MW00"/>
<dbReference type="InterPro" id="IPR052051">
    <property type="entry name" value="TCR_complex_component"/>
</dbReference>
<proteinExistence type="predicted"/>
<feature type="region of interest" description="Disordered" evidence="8">
    <location>
        <begin position="328"/>
        <end position="350"/>
    </location>
</feature>
<dbReference type="GO" id="GO:0005886">
    <property type="term" value="C:plasma membrane"/>
    <property type="evidence" value="ECO:0007669"/>
    <property type="project" value="UniProtKB-SubCell"/>
</dbReference>
<dbReference type="GO" id="GO:0002376">
    <property type="term" value="P:immune system process"/>
    <property type="evidence" value="ECO:0007669"/>
    <property type="project" value="UniProtKB-KW"/>
</dbReference>
<keyword evidence="9" id="KW-0812">Transmembrane</keyword>
<organism evidence="11 12">
    <name type="scientific">Mastacembelus armatus</name>
    <name type="common">zig-zag eel</name>
    <dbReference type="NCBI Taxonomy" id="205130"/>
    <lineage>
        <taxon>Eukaryota</taxon>
        <taxon>Metazoa</taxon>
        <taxon>Chordata</taxon>
        <taxon>Craniata</taxon>
        <taxon>Vertebrata</taxon>
        <taxon>Euteleostomi</taxon>
        <taxon>Actinopterygii</taxon>
        <taxon>Neopterygii</taxon>
        <taxon>Teleostei</taxon>
        <taxon>Neoteleostei</taxon>
        <taxon>Acanthomorphata</taxon>
        <taxon>Anabantaria</taxon>
        <taxon>Synbranchiformes</taxon>
        <taxon>Mastacembelidae</taxon>
        <taxon>Mastacembelus</taxon>
    </lineage>
</organism>
<dbReference type="CDD" id="cd00099">
    <property type="entry name" value="IgV"/>
    <property type="match status" value="1"/>
</dbReference>
<dbReference type="SUPFAM" id="SSF48726">
    <property type="entry name" value="Immunoglobulin"/>
    <property type="match status" value="2"/>
</dbReference>
<feature type="transmembrane region" description="Helical" evidence="9">
    <location>
        <begin position="7"/>
        <end position="25"/>
    </location>
</feature>